<dbReference type="PANTHER" id="PTHR10621">
    <property type="entry name" value="UV EXCISION REPAIR PROTEIN RAD23"/>
    <property type="match status" value="1"/>
</dbReference>
<dbReference type="GO" id="GO:0031593">
    <property type="term" value="F:polyubiquitin modification-dependent protein binding"/>
    <property type="evidence" value="ECO:0007669"/>
    <property type="project" value="TreeGrafter"/>
</dbReference>
<dbReference type="GO" id="GO:0043161">
    <property type="term" value="P:proteasome-mediated ubiquitin-dependent protein catabolic process"/>
    <property type="evidence" value="ECO:0007669"/>
    <property type="project" value="TreeGrafter"/>
</dbReference>
<dbReference type="SUPFAM" id="SSF54236">
    <property type="entry name" value="Ubiquitin-like"/>
    <property type="match status" value="3"/>
</dbReference>
<protein>
    <recommendedName>
        <fullName evidence="1">Ubiquitin-like domain-containing protein</fullName>
    </recommendedName>
</protein>
<dbReference type="OrthoDB" id="419317at2759"/>
<dbReference type="InterPro" id="IPR019954">
    <property type="entry name" value="Ubiquitin_CS"/>
</dbReference>
<feature type="domain" description="Ubiquitin-like" evidence="1">
    <location>
        <begin position="1"/>
        <end position="77"/>
    </location>
</feature>
<dbReference type="PROSITE" id="PS00299">
    <property type="entry name" value="UBIQUITIN_1"/>
    <property type="match status" value="1"/>
</dbReference>
<evidence type="ECO:0000313" key="3">
    <source>
        <dbReference type="Proteomes" id="UP000230069"/>
    </source>
</evidence>
<dbReference type="InterPro" id="IPR019956">
    <property type="entry name" value="Ubiquitin_dom"/>
</dbReference>
<dbReference type="InterPro" id="IPR029071">
    <property type="entry name" value="Ubiquitin-like_domsf"/>
</dbReference>
<dbReference type="InParanoid" id="A0A2G5E7Q6"/>
<dbReference type="AlphaFoldDB" id="A0A2G5E7Q6"/>
<dbReference type="InterPro" id="IPR000626">
    <property type="entry name" value="Ubiquitin-like_dom"/>
</dbReference>
<dbReference type="Gene3D" id="3.10.20.90">
    <property type="entry name" value="Phosphatidylinositol 3-kinase Catalytic Subunit, Chain A, domain 1"/>
    <property type="match status" value="3"/>
</dbReference>
<dbReference type="CDD" id="cd17039">
    <property type="entry name" value="Ubl_ubiquitin_like"/>
    <property type="match status" value="1"/>
</dbReference>
<evidence type="ECO:0000259" key="1">
    <source>
        <dbReference type="PROSITE" id="PS50053"/>
    </source>
</evidence>
<proteinExistence type="predicted"/>
<accession>A0A2G5E7Q6</accession>
<dbReference type="GO" id="GO:0005654">
    <property type="term" value="C:nucleoplasm"/>
    <property type="evidence" value="ECO:0007669"/>
    <property type="project" value="TreeGrafter"/>
</dbReference>
<gene>
    <name evidence="2" type="ORF">AQUCO_01100577v1</name>
</gene>
<dbReference type="Proteomes" id="UP000230069">
    <property type="component" value="Unassembled WGS sequence"/>
</dbReference>
<dbReference type="GO" id="GO:0043130">
    <property type="term" value="F:ubiquitin binding"/>
    <property type="evidence" value="ECO:0007669"/>
    <property type="project" value="TreeGrafter"/>
</dbReference>
<dbReference type="PRINTS" id="PR00348">
    <property type="entry name" value="UBIQUITIN"/>
</dbReference>
<evidence type="ECO:0000313" key="2">
    <source>
        <dbReference type="EMBL" id="PIA51798.1"/>
    </source>
</evidence>
<dbReference type="Pfam" id="PF00240">
    <property type="entry name" value="ubiquitin"/>
    <property type="match status" value="3"/>
</dbReference>
<sequence>MDVRFYEFASGRDFMIEIGYFDTVQEIKEKIQKYEGIPTSSQTLIFKGQVMVDDRDTVFYEILHNSQIQLLVKREPSSSSKSIVKKEESSSSTTSSSSSSVLQIIIKIPNLKKQFSIDMEVTDSVNKLKEKIHVAGRLPLNRLSVIFNGNELTDNRSLEEYGITNLSEIIAILRPSPSSTPPSNNNGNSAKRLKLMVLPKGGAQKIQVEVNSTDNVGELKKELQRLQQQMNLSLPNEGYFFIYKQNVMDDDRTFRWHEVKQGETIEIFNGSVTGGS</sequence>
<dbReference type="SMART" id="SM00213">
    <property type="entry name" value="UBQ"/>
    <property type="match status" value="3"/>
</dbReference>
<dbReference type="GO" id="GO:0070628">
    <property type="term" value="F:proteasome binding"/>
    <property type="evidence" value="ECO:0007669"/>
    <property type="project" value="TreeGrafter"/>
</dbReference>
<dbReference type="PROSITE" id="PS50053">
    <property type="entry name" value="UBIQUITIN_2"/>
    <property type="match status" value="3"/>
</dbReference>
<name>A0A2G5E7Q6_AQUCA</name>
<feature type="domain" description="Ubiquitin-like" evidence="1">
    <location>
        <begin position="193"/>
        <end position="274"/>
    </location>
</feature>
<dbReference type="GO" id="GO:0005829">
    <property type="term" value="C:cytosol"/>
    <property type="evidence" value="ECO:0007669"/>
    <property type="project" value="TreeGrafter"/>
</dbReference>
<feature type="domain" description="Ubiquitin-like" evidence="1">
    <location>
        <begin position="102"/>
        <end position="178"/>
    </location>
</feature>
<organism evidence="2 3">
    <name type="scientific">Aquilegia coerulea</name>
    <name type="common">Rocky mountain columbine</name>
    <dbReference type="NCBI Taxonomy" id="218851"/>
    <lineage>
        <taxon>Eukaryota</taxon>
        <taxon>Viridiplantae</taxon>
        <taxon>Streptophyta</taxon>
        <taxon>Embryophyta</taxon>
        <taxon>Tracheophyta</taxon>
        <taxon>Spermatophyta</taxon>
        <taxon>Magnoliopsida</taxon>
        <taxon>Ranunculales</taxon>
        <taxon>Ranunculaceae</taxon>
        <taxon>Thalictroideae</taxon>
        <taxon>Aquilegia</taxon>
    </lineage>
</organism>
<dbReference type="PANTHER" id="PTHR10621:SF38">
    <property type="entry name" value="UBIQUITIN DOMAIN-CONTAINING PROTEIN 7SL RNA1-RELATED"/>
    <property type="match status" value="1"/>
</dbReference>
<dbReference type="FunCoup" id="A0A2G5E7Q6">
    <property type="interactions" value="83"/>
</dbReference>
<dbReference type="EMBL" id="KZ305028">
    <property type="protein sequence ID" value="PIA51798.1"/>
    <property type="molecule type" value="Genomic_DNA"/>
</dbReference>
<reference evidence="2 3" key="1">
    <citation type="submission" date="2017-09" db="EMBL/GenBank/DDBJ databases">
        <title>WGS assembly of Aquilegia coerulea Goldsmith.</title>
        <authorList>
            <person name="Hodges S."/>
            <person name="Kramer E."/>
            <person name="Nordborg M."/>
            <person name="Tomkins J."/>
            <person name="Borevitz J."/>
            <person name="Derieg N."/>
            <person name="Yan J."/>
            <person name="Mihaltcheva S."/>
            <person name="Hayes R.D."/>
            <person name="Rokhsar D."/>
        </authorList>
    </citation>
    <scope>NUCLEOTIDE SEQUENCE [LARGE SCALE GENOMIC DNA]</scope>
    <source>
        <strain evidence="3">cv. Goldsmith</strain>
    </source>
</reference>
<keyword evidence="3" id="KW-1185">Reference proteome</keyword>
<dbReference type="STRING" id="218851.A0A2G5E7Q6"/>